<dbReference type="Proteomes" id="UP000008827">
    <property type="component" value="Chromosome 18"/>
</dbReference>
<dbReference type="GO" id="GO:0005506">
    <property type="term" value="F:iron ion binding"/>
    <property type="evidence" value="ECO:0007669"/>
    <property type="project" value="InterPro"/>
</dbReference>
<dbReference type="PRINTS" id="PR00463">
    <property type="entry name" value="EP450I"/>
</dbReference>
<dbReference type="InterPro" id="IPR036396">
    <property type="entry name" value="Cyt_P450_sf"/>
</dbReference>
<evidence type="ECO:0000256" key="6">
    <source>
        <dbReference type="ARBA" id="ARBA00022989"/>
    </source>
</evidence>
<comment type="similarity">
    <text evidence="2">Belongs to the cytochrome P450 family.</text>
</comment>
<dbReference type="PANTHER" id="PTHR24282">
    <property type="entry name" value="CYTOCHROME P450 FAMILY MEMBER"/>
    <property type="match status" value="1"/>
</dbReference>
<proteinExistence type="inferred from homology"/>
<evidence type="ECO:0000256" key="10">
    <source>
        <dbReference type="ARBA" id="ARBA00023136"/>
    </source>
</evidence>
<gene>
    <name evidence="12" type="ORF">GLYMA_18G218500</name>
</gene>
<dbReference type="Gene3D" id="1.10.630.10">
    <property type="entry name" value="Cytochrome P450"/>
    <property type="match status" value="1"/>
</dbReference>
<keyword evidence="10 11" id="KW-0472">Membrane</keyword>
<evidence type="ECO:0000313" key="14">
    <source>
        <dbReference type="Proteomes" id="UP000008827"/>
    </source>
</evidence>
<protein>
    <recommendedName>
        <fullName evidence="15">Cytochrome P450</fullName>
    </recommendedName>
</protein>
<dbReference type="STRING" id="3847.A0A0R0F2P4"/>
<evidence type="ECO:0000256" key="9">
    <source>
        <dbReference type="ARBA" id="ARBA00023033"/>
    </source>
</evidence>
<dbReference type="GO" id="GO:0004497">
    <property type="term" value="F:monooxygenase activity"/>
    <property type="evidence" value="ECO:0000318"/>
    <property type="project" value="GO_Central"/>
</dbReference>
<dbReference type="GO" id="GO:0016705">
    <property type="term" value="F:oxidoreductase activity, acting on paired donors, with incorporation or reduction of molecular oxygen"/>
    <property type="evidence" value="ECO:0007669"/>
    <property type="project" value="InterPro"/>
</dbReference>
<evidence type="ECO:0000256" key="1">
    <source>
        <dbReference type="ARBA" id="ARBA00004167"/>
    </source>
</evidence>
<dbReference type="GO" id="GO:0016020">
    <property type="term" value="C:membrane"/>
    <property type="evidence" value="ECO:0007669"/>
    <property type="project" value="UniProtKB-SubCell"/>
</dbReference>
<evidence type="ECO:0008006" key="15">
    <source>
        <dbReference type="Google" id="ProtNLM"/>
    </source>
</evidence>
<keyword evidence="4 11" id="KW-0812">Transmembrane</keyword>
<organism evidence="12">
    <name type="scientific">Glycine max</name>
    <name type="common">Soybean</name>
    <name type="synonym">Glycine hispida</name>
    <dbReference type="NCBI Taxonomy" id="3847"/>
    <lineage>
        <taxon>Eukaryota</taxon>
        <taxon>Viridiplantae</taxon>
        <taxon>Streptophyta</taxon>
        <taxon>Embryophyta</taxon>
        <taxon>Tracheophyta</taxon>
        <taxon>Spermatophyta</taxon>
        <taxon>Magnoliopsida</taxon>
        <taxon>eudicotyledons</taxon>
        <taxon>Gunneridae</taxon>
        <taxon>Pentapetalae</taxon>
        <taxon>rosids</taxon>
        <taxon>fabids</taxon>
        <taxon>Fabales</taxon>
        <taxon>Fabaceae</taxon>
        <taxon>Papilionoideae</taxon>
        <taxon>50 kb inversion clade</taxon>
        <taxon>NPAAA clade</taxon>
        <taxon>indigoferoid/millettioid clade</taxon>
        <taxon>Phaseoleae</taxon>
        <taxon>Glycine</taxon>
        <taxon>Glycine subgen. Soja</taxon>
    </lineage>
</organism>
<sequence length="374" mass="42687">MEAEGQWQISEREICWSVVFIATCSIIILLYVKLWYRPQRIRSVLQKQGINGPKPSFPFGNISEMQQLPNQLAPVSLEALDEWAYSIFPYFHTWRQLYGRPSYLTKTLKPLLGNGIIRSNGLHWAFQRNLLAPEFFHSKIKNWVDIMEESTMAINKKWENHITESEGGIAELVIDGDMKALTADVISKACFGSTYAQGNLIFAKLASMQTALAKPNHIFGFLNLRFLPTKENKEIWKLQKEVEAMILKMIKEREAENQKSSTHGNQTQKDLLQIILEGATSATSTESSGKGIFGPGYNIYQSIVDICKNMYFAGSESTALAITWTLFLFALHPEWQQLVRSEIMETYGNMLPHSFRDMDRLRNLKAVSTTTPLF</sequence>
<evidence type="ECO:0000256" key="7">
    <source>
        <dbReference type="ARBA" id="ARBA00023002"/>
    </source>
</evidence>
<dbReference type="OMA" id="MINNTHE"/>
<keyword evidence="5" id="KW-0479">Metal-binding</keyword>
<dbReference type="GO" id="GO:0020037">
    <property type="term" value="F:heme binding"/>
    <property type="evidence" value="ECO:0007669"/>
    <property type="project" value="InterPro"/>
</dbReference>
<keyword evidence="6 11" id="KW-1133">Transmembrane helix</keyword>
<dbReference type="Gramene" id="KRH00528">
    <property type="protein sequence ID" value="KRH00528"/>
    <property type="gene ID" value="GLYMA_18G218500"/>
</dbReference>
<reference evidence="12" key="3">
    <citation type="submission" date="2018-07" db="EMBL/GenBank/DDBJ databases">
        <title>WGS assembly of Glycine max.</title>
        <authorList>
            <person name="Schmutz J."/>
            <person name="Cannon S."/>
            <person name="Schlueter J."/>
            <person name="Ma J."/>
            <person name="Mitros T."/>
            <person name="Nelson W."/>
            <person name="Hyten D."/>
            <person name="Song Q."/>
            <person name="Thelen J."/>
            <person name="Cheng J."/>
            <person name="Xu D."/>
            <person name="Hellsten U."/>
            <person name="May G."/>
            <person name="Yu Y."/>
            <person name="Sakurai T."/>
            <person name="Umezawa T."/>
            <person name="Bhattacharyya M."/>
            <person name="Sandhu D."/>
            <person name="Valliyodan B."/>
            <person name="Lindquist E."/>
            <person name="Peto M."/>
            <person name="Grant D."/>
            <person name="Shu S."/>
            <person name="Goodstein D."/>
            <person name="Barry K."/>
            <person name="Futrell-Griggs M."/>
            <person name="Abernathy B."/>
            <person name="Du J."/>
            <person name="Tian Z."/>
            <person name="Zhu L."/>
            <person name="Gill N."/>
            <person name="Joshi T."/>
            <person name="Libault M."/>
            <person name="Sethuraman A."/>
            <person name="Zhang X."/>
            <person name="Shinozaki K."/>
            <person name="Nguyen H."/>
            <person name="Wing R."/>
            <person name="Cregan P."/>
            <person name="Specht J."/>
            <person name="Grimwood J."/>
            <person name="Rokhsar D."/>
            <person name="Stacey G."/>
            <person name="Shoemaker R."/>
            <person name="Jackson S."/>
        </authorList>
    </citation>
    <scope>NUCLEOTIDE SEQUENCE</scope>
    <source>
        <tissue evidence="12">Callus</tissue>
    </source>
</reference>
<reference evidence="13" key="2">
    <citation type="submission" date="2018-02" db="UniProtKB">
        <authorList>
            <consortium name="EnsemblPlants"/>
        </authorList>
    </citation>
    <scope>IDENTIFICATION</scope>
    <source>
        <strain evidence="13">Williams 82</strain>
    </source>
</reference>
<dbReference type="InterPro" id="IPR002401">
    <property type="entry name" value="Cyt_P450_E_grp-I"/>
</dbReference>
<evidence type="ECO:0000256" key="2">
    <source>
        <dbReference type="ARBA" id="ARBA00010617"/>
    </source>
</evidence>
<accession>A0A0R0F2P4</accession>
<dbReference type="AlphaFoldDB" id="A0A0R0F2P4"/>
<feature type="transmembrane region" description="Helical" evidence="11">
    <location>
        <begin position="16"/>
        <end position="36"/>
    </location>
</feature>
<evidence type="ECO:0000256" key="8">
    <source>
        <dbReference type="ARBA" id="ARBA00023004"/>
    </source>
</evidence>
<keyword evidence="7" id="KW-0560">Oxidoreductase</keyword>
<evidence type="ECO:0000313" key="12">
    <source>
        <dbReference type="EMBL" id="KRH00528.1"/>
    </source>
</evidence>
<dbReference type="Pfam" id="PF00067">
    <property type="entry name" value="p450"/>
    <property type="match status" value="1"/>
</dbReference>
<dbReference type="EnsemblPlants" id="KRH00528">
    <property type="protein sequence ID" value="KRH00528"/>
    <property type="gene ID" value="GLYMA_18G218500"/>
</dbReference>
<name>A0A0R0F2P4_SOYBN</name>
<comment type="subcellular location">
    <subcellularLocation>
        <location evidence="1">Membrane</location>
        <topology evidence="1">Single-pass membrane protein</topology>
    </subcellularLocation>
</comment>
<dbReference type="InterPro" id="IPR001128">
    <property type="entry name" value="Cyt_P450"/>
</dbReference>
<evidence type="ECO:0000256" key="3">
    <source>
        <dbReference type="ARBA" id="ARBA00022617"/>
    </source>
</evidence>
<evidence type="ECO:0000313" key="13">
    <source>
        <dbReference type="EnsemblPlants" id="KRH00528"/>
    </source>
</evidence>
<keyword evidence="3" id="KW-0349">Heme</keyword>
<dbReference type="InParanoid" id="A0A0R0F2P4"/>
<dbReference type="SUPFAM" id="SSF48264">
    <property type="entry name" value="Cytochrome P450"/>
    <property type="match status" value="1"/>
</dbReference>
<evidence type="ECO:0000256" key="5">
    <source>
        <dbReference type="ARBA" id="ARBA00022723"/>
    </source>
</evidence>
<reference evidence="12 13" key="1">
    <citation type="journal article" date="2010" name="Nature">
        <title>Genome sequence of the palaeopolyploid soybean.</title>
        <authorList>
            <person name="Schmutz J."/>
            <person name="Cannon S.B."/>
            <person name="Schlueter J."/>
            <person name="Ma J."/>
            <person name="Mitros T."/>
            <person name="Nelson W."/>
            <person name="Hyten D.L."/>
            <person name="Song Q."/>
            <person name="Thelen J.J."/>
            <person name="Cheng J."/>
            <person name="Xu D."/>
            <person name="Hellsten U."/>
            <person name="May G.D."/>
            <person name="Yu Y."/>
            <person name="Sakurai T."/>
            <person name="Umezawa T."/>
            <person name="Bhattacharyya M.K."/>
            <person name="Sandhu D."/>
            <person name="Valliyodan B."/>
            <person name="Lindquist E."/>
            <person name="Peto M."/>
            <person name="Grant D."/>
            <person name="Shu S."/>
            <person name="Goodstein D."/>
            <person name="Barry K."/>
            <person name="Futrell-Griggs M."/>
            <person name="Abernathy B."/>
            <person name="Du J."/>
            <person name="Tian Z."/>
            <person name="Zhu L."/>
            <person name="Gill N."/>
            <person name="Joshi T."/>
            <person name="Libault M."/>
            <person name="Sethuraman A."/>
            <person name="Zhang X.-C."/>
            <person name="Shinozaki K."/>
            <person name="Nguyen H.T."/>
            <person name="Wing R.A."/>
            <person name="Cregan P."/>
            <person name="Specht J."/>
            <person name="Grimwood J."/>
            <person name="Rokhsar D."/>
            <person name="Stacey G."/>
            <person name="Shoemaker R.C."/>
            <person name="Jackson S.A."/>
        </authorList>
    </citation>
    <scope>NUCLEOTIDE SEQUENCE</scope>
    <source>
        <strain evidence="13">cv. Williams 82</strain>
        <tissue evidence="12">Callus</tissue>
    </source>
</reference>
<dbReference type="PANTHER" id="PTHR24282:SF130">
    <property type="entry name" value="CYTOCHROME P450 FAMILY PROTEIN"/>
    <property type="match status" value="1"/>
</dbReference>
<evidence type="ECO:0000256" key="4">
    <source>
        <dbReference type="ARBA" id="ARBA00022692"/>
    </source>
</evidence>
<dbReference type="EMBL" id="CM000851">
    <property type="protein sequence ID" value="KRH00528.1"/>
    <property type="molecule type" value="Genomic_DNA"/>
</dbReference>
<dbReference type="InterPro" id="IPR050665">
    <property type="entry name" value="Cytochrome_P450_Monooxygen"/>
</dbReference>
<dbReference type="PaxDb" id="3847-GLYMA18G45060.2"/>
<keyword evidence="8" id="KW-0408">Iron</keyword>
<keyword evidence="9" id="KW-0503">Monooxygenase</keyword>
<evidence type="ECO:0000256" key="11">
    <source>
        <dbReference type="SAM" id="Phobius"/>
    </source>
</evidence>
<keyword evidence="14" id="KW-1185">Reference proteome</keyword>